<dbReference type="Gene3D" id="1.20.1070.10">
    <property type="entry name" value="Rhodopsin 7-helix transmembrane proteins"/>
    <property type="match status" value="1"/>
</dbReference>
<sequence length="215" mass="24206">MAITNIELIIVTSCTCARSPFAMGMTVFRVFAVCAIWLLSAAIVFSDYQLKSTTLGAKTISENHTEKVQYKRSETYNKNELESENNCCIKKRCFTLIVCAILIGLPALVTILFATTLIVYFLRVRKRRNNRNANSTGAINKFEPINKKGTLHRSNRSSMNSARRGNKSAGSSRGQMRRLRNLCEESELSRSIMPSSSCDQESDERTLNDENPFVK</sequence>
<protein>
    <submittedName>
        <fullName evidence="3">Uncharacterized protein</fullName>
    </submittedName>
</protein>
<accession>A0A0B2V525</accession>
<evidence type="ECO:0000256" key="2">
    <source>
        <dbReference type="SAM" id="Phobius"/>
    </source>
</evidence>
<proteinExistence type="predicted"/>
<name>A0A0B2V525_TOXCA</name>
<feature type="transmembrane region" description="Helical" evidence="2">
    <location>
        <begin position="94"/>
        <end position="122"/>
    </location>
</feature>
<feature type="transmembrane region" description="Helical" evidence="2">
    <location>
        <begin position="27"/>
        <end position="45"/>
    </location>
</feature>
<dbReference type="Proteomes" id="UP000031036">
    <property type="component" value="Unassembled WGS sequence"/>
</dbReference>
<feature type="region of interest" description="Disordered" evidence="1">
    <location>
        <begin position="134"/>
        <end position="215"/>
    </location>
</feature>
<reference evidence="3 4" key="1">
    <citation type="submission" date="2014-11" db="EMBL/GenBank/DDBJ databases">
        <title>Genetic blueprint of the zoonotic pathogen Toxocara canis.</title>
        <authorList>
            <person name="Zhu X.-Q."/>
            <person name="Korhonen P.K."/>
            <person name="Cai H."/>
            <person name="Young N.D."/>
            <person name="Nejsum P."/>
            <person name="von Samson-Himmelstjerna G."/>
            <person name="Boag P.R."/>
            <person name="Tan P."/>
            <person name="Li Q."/>
            <person name="Min J."/>
            <person name="Yang Y."/>
            <person name="Wang X."/>
            <person name="Fang X."/>
            <person name="Hall R.S."/>
            <person name="Hofmann A."/>
            <person name="Sternberg P.W."/>
            <person name="Jex A.R."/>
            <person name="Gasser R.B."/>
        </authorList>
    </citation>
    <scope>NUCLEOTIDE SEQUENCE [LARGE SCALE GENOMIC DNA]</scope>
    <source>
        <strain evidence="3">PN_DK_2014</strain>
    </source>
</reference>
<dbReference type="EMBL" id="JPKZ01002087">
    <property type="protein sequence ID" value="KHN78541.1"/>
    <property type="molecule type" value="Genomic_DNA"/>
</dbReference>
<keyword evidence="2" id="KW-1133">Transmembrane helix</keyword>
<evidence type="ECO:0000256" key="1">
    <source>
        <dbReference type="SAM" id="MobiDB-lite"/>
    </source>
</evidence>
<dbReference type="AlphaFoldDB" id="A0A0B2V525"/>
<keyword evidence="2" id="KW-0812">Transmembrane</keyword>
<comment type="caution">
    <text evidence="3">The sequence shown here is derived from an EMBL/GenBank/DDBJ whole genome shotgun (WGS) entry which is preliminary data.</text>
</comment>
<organism evidence="3 4">
    <name type="scientific">Toxocara canis</name>
    <name type="common">Canine roundworm</name>
    <dbReference type="NCBI Taxonomy" id="6265"/>
    <lineage>
        <taxon>Eukaryota</taxon>
        <taxon>Metazoa</taxon>
        <taxon>Ecdysozoa</taxon>
        <taxon>Nematoda</taxon>
        <taxon>Chromadorea</taxon>
        <taxon>Rhabditida</taxon>
        <taxon>Spirurina</taxon>
        <taxon>Ascaridomorpha</taxon>
        <taxon>Ascaridoidea</taxon>
        <taxon>Toxocaridae</taxon>
        <taxon>Toxocara</taxon>
    </lineage>
</organism>
<keyword evidence="4" id="KW-1185">Reference proteome</keyword>
<gene>
    <name evidence="3" type="ORF">Tcan_13938</name>
</gene>
<evidence type="ECO:0000313" key="4">
    <source>
        <dbReference type="Proteomes" id="UP000031036"/>
    </source>
</evidence>
<keyword evidence="2" id="KW-0472">Membrane</keyword>
<evidence type="ECO:0000313" key="3">
    <source>
        <dbReference type="EMBL" id="KHN78541.1"/>
    </source>
</evidence>